<evidence type="ECO:0000313" key="2">
    <source>
        <dbReference type="Proteomes" id="UP000827986"/>
    </source>
</evidence>
<protein>
    <submittedName>
        <fullName evidence="1">Uncharacterized protein</fullName>
    </submittedName>
</protein>
<sequence length="186" mass="20925">MTIQMGGGGIERKSKATLVLHMSSLAHFNIQYPSIHTLQTHMWVHGWMGGYYPQSLQGYCFTSLSCFLYKILVLNGTSKNIEKPSPRYILRPLEKYRNKVSGYSVPSCLLVLTDTCSLKRSLHSAASPLLPTAKPSSGGEVRRRKRGLSYPTSEFALRREAVRTKLPNCILDNVPPSRPLYWVNPL</sequence>
<keyword evidence="2" id="KW-1185">Reference proteome</keyword>
<organism evidence="1 2">
    <name type="scientific">Mauremys mutica</name>
    <name type="common">yellowpond turtle</name>
    <dbReference type="NCBI Taxonomy" id="74926"/>
    <lineage>
        <taxon>Eukaryota</taxon>
        <taxon>Metazoa</taxon>
        <taxon>Chordata</taxon>
        <taxon>Craniata</taxon>
        <taxon>Vertebrata</taxon>
        <taxon>Euteleostomi</taxon>
        <taxon>Archelosauria</taxon>
        <taxon>Testudinata</taxon>
        <taxon>Testudines</taxon>
        <taxon>Cryptodira</taxon>
        <taxon>Durocryptodira</taxon>
        <taxon>Testudinoidea</taxon>
        <taxon>Geoemydidae</taxon>
        <taxon>Geoemydinae</taxon>
        <taxon>Mauremys</taxon>
    </lineage>
</organism>
<accession>A0A9D3X9F1</accession>
<dbReference type="EMBL" id="JAHDVG010000476">
    <property type="protein sequence ID" value="KAH1175626.1"/>
    <property type="molecule type" value="Genomic_DNA"/>
</dbReference>
<comment type="caution">
    <text evidence="1">The sequence shown here is derived from an EMBL/GenBank/DDBJ whole genome shotgun (WGS) entry which is preliminary data.</text>
</comment>
<gene>
    <name evidence="1" type="ORF">KIL84_022151</name>
</gene>
<dbReference type="Proteomes" id="UP000827986">
    <property type="component" value="Unassembled WGS sequence"/>
</dbReference>
<reference evidence="1" key="1">
    <citation type="submission" date="2021-09" db="EMBL/GenBank/DDBJ databases">
        <title>The genome of Mauremys mutica provides insights into the evolution of semi-aquatic lifestyle.</title>
        <authorList>
            <person name="Gong S."/>
            <person name="Gao Y."/>
        </authorList>
    </citation>
    <scope>NUCLEOTIDE SEQUENCE</scope>
    <source>
        <strain evidence="1">MM-2020</strain>
        <tissue evidence="1">Muscle</tissue>
    </source>
</reference>
<evidence type="ECO:0000313" key="1">
    <source>
        <dbReference type="EMBL" id="KAH1175626.1"/>
    </source>
</evidence>
<dbReference type="AlphaFoldDB" id="A0A9D3X9F1"/>
<proteinExistence type="predicted"/>
<name>A0A9D3X9F1_9SAUR</name>